<gene>
    <name evidence="1" type="ORF">AKG37_09525</name>
</gene>
<sequence length="60" mass="6971">MIGGRVLLKEPVKQRILQKKGGFRQGQCSYKCDALQMEKIKSASNKSRIKENRLDRTRSY</sequence>
<protein>
    <submittedName>
        <fullName evidence="1">Uncharacterized protein</fullName>
    </submittedName>
</protein>
<evidence type="ECO:0000313" key="1">
    <source>
        <dbReference type="EMBL" id="KPN13373.1"/>
    </source>
</evidence>
<evidence type="ECO:0000313" key="2">
    <source>
        <dbReference type="Proteomes" id="UP000050272"/>
    </source>
</evidence>
<dbReference type="EMBL" id="LGYN01000026">
    <property type="protein sequence ID" value="KPN13373.1"/>
    <property type="molecule type" value="Genomic_DNA"/>
</dbReference>
<reference evidence="1 2" key="1">
    <citation type="submission" date="2015-07" db="EMBL/GenBank/DDBJ databases">
        <title>Bacillus zhangzhouensis sp. nov. and Bacillus nanhaiticus sp. nov.</title>
        <authorList>
            <person name="Liu Y."/>
            <person name="Lai Q."/>
            <person name="Shao Z."/>
        </authorList>
    </citation>
    <scope>NUCLEOTIDE SEQUENCE [LARGE SCALE GENOMIC DNA]</scope>
    <source>
        <strain evidence="1 2">NH7I_1</strain>
    </source>
</reference>
<keyword evidence="2" id="KW-1185">Reference proteome</keyword>
<proteinExistence type="predicted"/>
<accession>A0ABR5MRB4</accession>
<dbReference type="Proteomes" id="UP000050272">
    <property type="component" value="Unassembled WGS sequence"/>
</dbReference>
<comment type="caution">
    <text evidence="1">The sequence shown here is derived from an EMBL/GenBank/DDBJ whole genome shotgun (WGS) entry which is preliminary data.</text>
</comment>
<organism evidence="1 2">
    <name type="scientific">Bacillus australimaris</name>
    <dbReference type="NCBI Taxonomy" id="1326968"/>
    <lineage>
        <taxon>Bacteria</taxon>
        <taxon>Bacillati</taxon>
        <taxon>Bacillota</taxon>
        <taxon>Bacilli</taxon>
        <taxon>Bacillales</taxon>
        <taxon>Bacillaceae</taxon>
        <taxon>Bacillus</taxon>
    </lineage>
</organism>
<name>A0ABR5MRB4_9BACI</name>